<dbReference type="GO" id="GO:0046654">
    <property type="term" value="P:tetrahydrofolate biosynthetic process"/>
    <property type="evidence" value="ECO:0007669"/>
    <property type="project" value="InterPro"/>
</dbReference>
<dbReference type="RefSeq" id="WP_188719154.1">
    <property type="nucleotide sequence ID" value="NZ_BMIF01000001.1"/>
</dbReference>
<evidence type="ECO:0000313" key="12">
    <source>
        <dbReference type="Proteomes" id="UP000636264"/>
    </source>
</evidence>
<dbReference type="InterPro" id="IPR001796">
    <property type="entry name" value="DHFR_dom"/>
</dbReference>
<evidence type="ECO:0000256" key="6">
    <source>
        <dbReference type="ARBA" id="ARBA00023002"/>
    </source>
</evidence>
<comment type="similarity">
    <text evidence="2 8 9">Belongs to the dihydrofolate reductase family.</text>
</comment>
<evidence type="ECO:0000256" key="9">
    <source>
        <dbReference type="RuleBase" id="RU004474"/>
    </source>
</evidence>
<sequence>MDIAIVVAAARNGVIGRDGDMPWRLSSDLKRFKAITMGRPIIMGRKTWESIGRPLPGRENIVISSREGFEAPGATVVTSLKEAIAAARESAGEGQVFIVGGGQIYRQAMPLADILHVTHVETEVEGDTSFPPIGDEWCADHEEHIPAGDKDDFPTRYVIYRRREPVRDPA</sequence>
<dbReference type="PIRSF" id="PIRSF000194">
    <property type="entry name" value="DHFR"/>
    <property type="match status" value="1"/>
</dbReference>
<dbReference type="PROSITE" id="PS00075">
    <property type="entry name" value="DHFR_1"/>
    <property type="match status" value="1"/>
</dbReference>
<dbReference type="CDD" id="cd00209">
    <property type="entry name" value="DHFR"/>
    <property type="match status" value="1"/>
</dbReference>
<keyword evidence="4 8" id="KW-0554">One-carbon metabolism</keyword>
<keyword evidence="5 8" id="KW-0521">NADP</keyword>
<dbReference type="EC" id="1.5.1.3" evidence="3 8"/>
<proteinExistence type="inferred from homology"/>
<evidence type="ECO:0000313" key="11">
    <source>
        <dbReference type="EMBL" id="GGA52983.1"/>
    </source>
</evidence>
<name>A0A916VYA5_9HYPH</name>
<keyword evidence="12" id="KW-1185">Reference proteome</keyword>
<dbReference type="InterPro" id="IPR017925">
    <property type="entry name" value="DHFR_CS"/>
</dbReference>
<comment type="function">
    <text evidence="7 8">Key enzyme in folate metabolism. Catalyzes an essential reaction for de novo glycine and purine synthesis, and for DNA precursor synthesis.</text>
</comment>
<dbReference type="FunFam" id="3.40.430.10:FF:000001">
    <property type="entry name" value="Dihydrofolate reductase"/>
    <property type="match status" value="1"/>
</dbReference>
<evidence type="ECO:0000259" key="10">
    <source>
        <dbReference type="PROSITE" id="PS51330"/>
    </source>
</evidence>
<evidence type="ECO:0000256" key="4">
    <source>
        <dbReference type="ARBA" id="ARBA00022563"/>
    </source>
</evidence>
<comment type="pathway">
    <text evidence="1 8">Cofactor biosynthesis; tetrahydrofolate biosynthesis; 5,6,7,8-tetrahydrofolate from 7,8-dihydrofolate: step 1/1.</text>
</comment>
<dbReference type="GO" id="GO:0006730">
    <property type="term" value="P:one-carbon metabolic process"/>
    <property type="evidence" value="ECO:0007669"/>
    <property type="project" value="UniProtKB-KW"/>
</dbReference>
<accession>A0A916VYA5</accession>
<dbReference type="GO" id="GO:0005829">
    <property type="term" value="C:cytosol"/>
    <property type="evidence" value="ECO:0007669"/>
    <property type="project" value="TreeGrafter"/>
</dbReference>
<keyword evidence="6 8" id="KW-0560">Oxidoreductase</keyword>
<dbReference type="PANTHER" id="PTHR48069">
    <property type="entry name" value="DIHYDROFOLATE REDUCTASE"/>
    <property type="match status" value="1"/>
</dbReference>
<evidence type="ECO:0000256" key="2">
    <source>
        <dbReference type="ARBA" id="ARBA00009539"/>
    </source>
</evidence>
<dbReference type="EMBL" id="BMIF01000001">
    <property type="protein sequence ID" value="GGA52983.1"/>
    <property type="molecule type" value="Genomic_DNA"/>
</dbReference>
<dbReference type="GO" id="GO:0070401">
    <property type="term" value="F:NADP+ binding"/>
    <property type="evidence" value="ECO:0007669"/>
    <property type="project" value="UniProtKB-ARBA"/>
</dbReference>
<dbReference type="Pfam" id="PF00186">
    <property type="entry name" value="DHFR_1"/>
    <property type="match status" value="1"/>
</dbReference>
<evidence type="ECO:0000256" key="7">
    <source>
        <dbReference type="ARBA" id="ARBA00025067"/>
    </source>
</evidence>
<dbReference type="GO" id="GO:0046452">
    <property type="term" value="P:dihydrofolate metabolic process"/>
    <property type="evidence" value="ECO:0007669"/>
    <property type="project" value="TreeGrafter"/>
</dbReference>
<reference evidence="11" key="1">
    <citation type="journal article" date="2014" name="Int. J. Syst. Evol. Microbiol.">
        <title>Complete genome sequence of Corynebacterium casei LMG S-19264T (=DSM 44701T), isolated from a smear-ripened cheese.</title>
        <authorList>
            <consortium name="US DOE Joint Genome Institute (JGI-PGF)"/>
            <person name="Walter F."/>
            <person name="Albersmeier A."/>
            <person name="Kalinowski J."/>
            <person name="Ruckert C."/>
        </authorList>
    </citation>
    <scope>NUCLEOTIDE SEQUENCE</scope>
    <source>
        <strain evidence="11">CGMCC 1.15320</strain>
    </source>
</reference>
<dbReference type="Proteomes" id="UP000636264">
    <property type="component" value="Unassembled WGS sequence"/>
</dbReference>
<dbReference type="PRINTS" id="PR00070">
    <property type="entry name" value="DHFR"/>
</dbReference>
<dbReference type="SUPFAM" id="SSF53597">
    <property type="entry name" value="Dihydrofolate reductase-like"/>
    <property type="match status" value="1"/>
</dbReference>
<evidence type="ECO:0000256" key="1">
    <source>
        <dbReference type="ARBA" id="ARBA00004903"/>
    </source>
</evidence>
<dbReference type="PANTHER" id="PTHR48069:SF3">
    <property type="entry name" value="DIHYDROFOLATE REDUCTASE"/>
    <property type="match status" value="1"/>
</dbReference>
<dbReference type="PROSITE" id="PS51330">
    <property type="entry name" value="DHFR_2"/>
    <property type="match status" value="1"/>
</dbReference>
<dbReference type="AlphaFoldDB" id="A0A916VYA5"/>
<evidence type="ECO:0000256" key="5">
    <source>
        <dbReference type="ARBA" id="ARBA00022857"/>
    </source>
</evidence>
<evidence type="ECO:0000256" key="3">
    <source>
        <dbReference type="ARBA" id="ARBA00012856"/>
    </source>
</evidence>
<protein>
    <recommendedName>
        <fullName evidence="3 8">Dihydrofolate reductase</fullName>
        <ecNumber evidence="3 8">1.5.1.3</ecNumber>
    </recommendedName>
</protein>
<dbReference type="GO" id="GO:0004146">
    <property type="term" value="F:dihydrofolate reductase activity"/>
    <property type="evidence" value="ECO:0007669"/>
    <property type="project" value="UniProtKB-EC"/>
</dbReference>
<reference evidence="11" key="2">
    <citation type="submission" date="2020-09" db="EMBL/GenBank/DDBJ databases">
        <authorList>
            <person name="Sun Q."/>
            <person name="Zhou Y."/>
        </authorList>
    </citation>
    <scope>NUCLEOTIDE SEQUENCE</scope>
    <source>
        <strain evidence="11">CGMCC 1.15320</strain>
    </source>
</reference>
<dbReference type="GO" id="GO:0046655">
    <property type="term" value="P:folic acid metabolic process"/>
    <property type="evidence" value="ECO:0007669"/>
    <property type="project" value="TreeGrafter"/>
</dbReference>
<dbReference type="InterPro" id="IPR012259">
    <property type="entry name" value="DHFR"/>
</dbReference>
<comment type="caution">
    <text evidence="11">The sequence shown here is derived from an EMBL/GenBank/DDBJ whole genome shotgun (WGS) entry which is preliminary data.</text>
</comment>
<dbReference type="InterPro" id="IPR024072">
    <property type="entry name" value="DHFR-like_dom_sf"/>
</dbReference>
<gene>
    <name evidence="11" type="primary">folA</name>
    <name evidence="11" type="ORF">GCM10011385_02960</name>
</gene>
<comment type="catalytic activity">
    <reaction evidence="8">
        <text>(6S)-5,6,7,8-tetrahydrofolate + NADP(+) = 7,8-dihydrofolate + NADPH + H(+)</text>
        <dbReference type="Rhea" id="RHEA:15009"/>
        <dbReference type="ChEBI" id="CHEBI:15378"/>
        <dbReference type="ChEBI" id="CHEBI:57451"/>
        <dbReference type="ChEBI" id="CHEBI:57453"/>
        <dbReference type="ChEBI" id="CHEBI:57783"/>
        <dbReference type="ChEBI" id="CHEBI:58349"/>
        <dbReference type="EC" id="1.5.1.3"/>
    </reaction>
</comment>
<dbReference type="Gene3D" id="3.40.430.10">
    <property type="entry name" value="Dihydrofolate Reductase, subunit A"/>
    <property type="match status" value="1"/>
</dbReference>
<organism evidence="11 12">
    <name type="scientific">Nitratireductor aestuarii</name>
    <dbReference type="NCBI Taxonomy" id="1735103"/>
    <lineage>
        <taxon>Bacteria</taxon>
        <taxon>Pseudomonadati</taxon>
        <taxon>Pseudomonadota</taxon>
        <taxon>Alphaproteobacteria</taxon>
        <taxon>Hyphomicrobiales</taxon>
        <taxon>Phyllobacteriaceae</taxon>
        <taxon>Nitratireductor</taxon>
    </lineage>
</organism>
<evidence type="ECO:0000256" key="8">
    <source>
        <dbReference type="PIRNR" id="PIRNR000194"/>
    </source>
</evidence>
<feature type="domain" description="DHFR" evidence="10">
    <location>
        <begin position="2"/>
        <end position="162"/>
    </location>
</feature>